<reference evidence="3 4" key="1">
    <citation type="journal article" date="2016" name="Genome Biol. Evol.">
        <title>Gene Family Evolution Reflects Adaptation to Soil Environmental Stressors in the Genome of the Collembolan Orchesella cincta.</title>
        <authorList>
            <person name="Faddeeva-Vakhrusheva A."/>
            <person name="Derks M.F."/>
            <person name="Anvar S.Y."/>
            <person name="Agamennone V."/>
            <person name="Suring W."/>
            <person name="Smit S."/>
            <person name="van Straalen N.M."/>
            <person name="Roelofs D."/>
        </authorList>
    </citation>
    <scope>NUCLEOTIDE SEQUENCE [LARGE SCALE GENOMIC DNA]</scope>
    <source>
        <tissue evidence="3">Mixed pool</tissue>
    </source>
</reference>
<dbReference type="InterPro" id="IPR025660">
    <property type="entry name" value="Pept_his_AS"/>
</dbReference>
<dbReference type="InterPro" id="IPR039417">
    <property type="entry name" value="Peptidase_C1A_papain-like"/>
</dbReference>
<dbReference type="InterPro" id="IPR000668">
    <property type="entry name" value="Peptidase_C1A_C"/>
</dbReference>
<dbReference type="Gene3D" id="3.90.70.10">
    <property type="entry name" value="Cysteine proteinases"/>
    <property type="match status" value="1"/>
</dbReference>
<evidence type="ECO:0000313" key="3">
    <source>
        <dbReference type="EMBL" id="ODM94137.1"/>
    </source>
</evidence>
<dbReference type="STRING" id="48709.A0A1D2MM92"/>
<dbReference type="PANTHER" id="PTHR12411">
    <property type="entry name" value="CYSTEINE PROTEASE FAMILY C1-RELATED"/>
    <property type="match status" value="1"/>
</dbReference>
<dbReference type="AlphaFoldDB" id="A0A1D2MM92"/>
<dbReference type="GO" id="GO:0008234">
    <property type="term" value="F:cysteine-type peptidase activity"/>
    <property type="evidence" value="ECO:0007669"/>
    <property type="project" value="InterPro"/>
</dbReference>
<sequence>MGIFSTCQKFIIDSRSLPIKFDWSDHGVVTPVKEQKECNACPSLEAIYAIRKNKAVVDLSEQHLLDCASLRKMAYSNNGGCEGNLYQETFQFAMDYGLVSEHNTRILGNKPNLKSYERVNSRPEDLKAAVLNTGPVPIGIFVYKEFMFYKEGVFDGCIHENNIGGHAMVVVGYNDEERVKNYRLKNQWGMTMTLSSFLLIVQSPI</sequence>
<dbReference type="Proteomes" id="UP000094527">
    <property type="component" value="Unassembled WGS sequence"/>
</dbReference>
<dbReference type="EMBL" id="LJIJ01000853">
    <property type="protein sequence ID" value="ODM94137.1"/>
    <property type="molecule type" value="Genomic_DNA"/>
</dbReference>
<accession>A0A1D2MM92</accession>
<comment type="similarity">
    <text evidence="1">Belongs to the peptidase C1 family.</text>
</comment>
<dbReference type="InterPro" id="IPR038765">
    <property type="entry name" value="Papain-like_cys_pep_sf"/>
</dbReference>
<dbReference type="SUPFAM" id="SSF54001">
    <property type="entry name" value="Cysteine proteinases"/>
    <property type="match status" value="1"/>
</dbReference>
<organism evidence="3 4">
    <name type="scientific">Orchesella cincta</name>
    <name type="common">Springtail</name>
    <name type="synonym">Podura cincta</name>
    <dbReference type="NCBI Taxonomy" id="48709"/>
    <lineage>
        <taxon>Eukaryota</taxon>
        <taxon>Metazoa</taxon>
        <taxon>Ecdysozoa</taxon>
        <taxon>Arthropoda</taxon>
        <taxon>Hexapoda</taxon>
        <taxon>Collembola</taxon>
        <taxon>Entomobryomorpha</taxon>
        <taxon>Entomobryoidea</taxon>
        <taxon>Orchesellidae</taxon>
        <taxon>Orchesellinae</taxon>
        <taxon>Orchesella</taxon>
    </lineage>
</organism>
<dbReference type="CDD" id="cd02248">
    <property type="entry name" value="Peptidase_C1A"/>
    <property type="match status" value="1"/>
</dbReference>
<dbReference type="SMART" id="SM00645">
    <property type="entry name" value="Pept_C1"/>
    <property type="match status" value="1"/>
</dbReference>
<dbReference type="OrthoDB" id="10253408at2759"/>
<evidence type="ECO:0000313" key="4">
    <source>
        <dbReference type="Proteomes" id="UP000094527"/>
    </source>
</evidence>
<feature type="domain" description="Peptidase C1A papain C-terminal" evidence="2">
    <location>
        <begin position="17"/>
        <end position="198"/>
    </location>
</feature>
<keyword evidence="4" id="KW-1185">Reference proteome</keyword>
<name>A0A1D2MM92_ORCCI</name>
<evidence type="ECO:0000259" key="2">
    <source>
        <dbReference type="SMART" id="SM00645"/>
    </source>
</evidence>
<protein>
    <submittedName>
        <fullName evidence="3">Cathepsin S</fullName>
    </submittedName>
</protein>
<dbReference type="InterPro" id="IPR013128">
    <property type="entry name" value="Peptidase_C1A"/>
</dbReference>
<proteinExistence type="inferred from homology"/>
<dbReference type="Pfam" id="PF00112">
    <property type="entry name" value="Peptidase_C1"/>
    <property type="match status" value="1"/>
</dbReference>
<comment type="caution">
    <text evidence="3">The sequence shown here is derived from an EMBL/GenBank/DDBJ whole genome shotgun (WGS) entry which is preliminary data.</text>
</comment>
<dbReference type="PROSITE" id="PS00639">
    <property type="entry name" value="THIOL_PROTEASE_HIS"/>
    <property type="match status" value="1"/>
</dbReference>
<evidence type="ECO:0000256" key="1">
    <source>
        <dbReference type="ARBA" id="ARBA00008455"/>
    </source>
</evidence>
<dbReference type="GO" id="GO:0006508">
    <property type="term" value="P:proteolysis"/>
    <property type="evidence" value="ECO:0007669"/>
    <property type="project" value="InterPro"/>
</dbReference>
<gene>
    <name evidence="3" type="ORF">Ocin01_12547</name>
</gene>